<keyword evidence="4" id="KW-1133">Transmembrane helix</keyword>
<feature type="region of interest" description="Disordered" evidence="3">
    <location>
        <begin position="244"/>
        <end position="283"/>
    </location>
</feature>
<feature type="domain" description="Phospholipid/glycerol acyltransferase" evidence="5">
    <location>
        <begin position="64"/>
        <end position="182"/>
    </location>
</feature>
<dbReference type="GO" id="GO:0016746">
    <property type="term" value="F:acyltransferase activity"/>
    <property type="evidence" value="ECO:0007669"/>
    <property type="project" value="UniProtKB-KW"/>
</dbReference>
<name>A0ABV1KKA4_9PSEU</name>
<keyword evidence="7" id="KW-1185">Reference proteome</keyword>
<evidence type="ECO:0000313" key="7">
    <source>
        <dbReference type="Proteomes" id="UP001494902"/>
    </source>
</evidence>
<dbReference type="SUPFAM" id="SSF69593">
    <property type="entry name" value="Glycerol-3-phosphate (1)-acyltransferase"/>
    <property type="match status" value="1"/>
</dbReference>
<dbReference type="PANTHER" id="PTHR10434">
    <property type="entry name" value="1-ACYL-SN-GLYCEROL-3-PHOSPHATE ACYLTRANSFERASE"/>
    <property type="match status" value="1"/>
</dbReference>
<keyword evidence="2 6" id="KW-0012">Acyltransferase</keyword>
<feature type="compositionally biased region" description="Gly residues" evidence="3">
    <location>
        <begin position="265"/>
        <end position="275"/>
    </location>
</feature>
<evidence type="ECO:0000313" key="6">
    <source>
        <dbReference type="EMBL" id="MEQ3554894.1"/>
    </source>
</evidence>
<dbReference type="InterPro" id="IPR002123">
    <property type="entry name" value="Plipid/glycerol_acylTrfase"/>
</dbReference>
<evidence type="ECO:0000259" key="5">
    <source>
        <dbReference type="SMART" id="SM00563"/>
    </source>
</evidence>
<reference evidence="6 7" key="1">
    <citation type="submission" date="2024-03" db="EMBL/GenBank/DDBJ databases">
        <title>Draft genome sequence of Pseudonocardia nematodicida JCM 31783.</title>
        <authorList>
            <person name="Butdee W."/>
            <person name="Duangmal K."/>
        </authorList>
    </citation>
    <scope>NUCLEOTIDE SEQUENCE [LARGE SCALE GENOMIC DNA]</scope>
    <source>
        <strain evidence="6 7">JCM 31783</strain>
    </source>
</reference>
<gene>
    <name evidence="6" type="ORF">WIS52_30895</name>
</gene>
<feature type="transmembrane region" description="Helical" evidence="4">
    <location>
        <begin position="31"/>
        <end position="52"/>
    </location>
</feature>
<sequence>MAAQQTGMPPELTVRQRIAATLRRRRSGSGFWFGLAIAVIWPFVLWGTRLGWRGGEHLPRTGGALLVGNHVSFSDPIFDIAFATTHGRIPRFMAKSELWGVPVVRWVLGGGGHVPVYRASKRAAESFTGAIDALERGEIVAVYPEGTYTADPDGWPMRPKNGVARIALRSGAPVIPLANWGTQDVLPAEGKPRLFPRRRVGIVLGPPVDLSEFAGKPLTRTTLDAATKKIMDAVTGLLEEMRGEARPAVPFDPEAPALGSESPGSPGGRVAGTGDGLAERPAS</sequence>
<dbReference type="EMBL" id="JBEDNQ010000018">
    <property type="protein sequence ID" value="MEQ3554894.1"/>
    <property type="molecule type" value="Genomic_DNA"/>
</dbReference>
<dbReference type="SMART" id="SM00563">
    <property type="entry name" value="PlsC"/>
    <property type="match status" value="1"/>
</dbReference>
<dbReference type="RefSeq" id="WP_349301961.1">
    <property type="nucleotide sequence ID" value="NZ_JBEDNQ010000018.1"/>
</dbReference>
<dbReference type="Pfam" id="PF01553">
    <property type="entry name" value="Acyltransferase"/>
    <property type="match status" value="1"/>
</dbReference>
<evidence type="ECO:0000256" key="1">
    <source>
        <dbReference type="ARBA" id="ARBA00022679"/>
    </source>
</evidence>
<proteinExistence type="predicted"/>
<evidence type="ECO:0000256" key="3">
    <source>
        <dbReference type="SAM" id="MobiDB-lite"/>
    </source>
</evidence>
<organism evidence="6 7">
    <name type="scientific">Pseudonocardia nematodicida</name>
    <dbReference type="NCBI Taxonomy" id="1206997"/>
    <lineage>
        <taxon>Bacteria</taxon>
        <taxon>Bacillati</taxon>
        <taxon>Actinomycetota</taxon>
        <taxon>Actinomycetes</taxon>
        <taxon>Pseudonocardiales</taxon>
        <taxon>Pseudonocardiaceae</taxon>
        <taxon>Pseudonocardia</taxon>
    </lineage>
</organism>
<accession>A0ABV1KKA4</accession>
<evidence type="ECO:0000256" key="4">
    <source>
        <dbReference type="SAM" id="Phobius"/>
    </source>
</evidence>
<dbReference type="Proteomes" id="UP001494902">
    <property type="component" value="Unassembled WGS sequence"/>
</dbReference>
<protein>
    <submittedName>
        <fullName evidence="6">Lysophospholipid acyltransferase family protein</fullName>
    </submittedName>
</protein>
<keyword evidence="4" id="KW-0812">Transmembrane</keyword>
<evidence type="ECO:0000256" key="2">
    <source>
        <dbReference type="ARBA" id="ARBA00023315"/>
    </source>
</evidence>
<dbReference type="PANTHER" id="PTHR10434:SF55">
    <property type="entry name" value="POSSIBLE ACYLTRANSFERASE"/>
    <property type="match status" value="1"/>
</dbReference>
<keyword evidence="4" id="KW-0472">Membrane</keyword>
<keyword evidence="1" id="KW-0808">Transferase</keyword>
<comment type="caution">
    <text evidence="6">The sequence shown here is derived from an EMBL/GenBank/DDBJ whole genome shotgun (WGS) entry which is preliminary data.</text>
</comment>
<dbReference type="CDD" id="cd07989">
    <property type="entry name" value="LPLAT_AGPAT-like"/>
    <property type="match status" value="1"/>
</dbReference>